<dbReference type="InterPro" id="IPR009057">
    <property type="entry name" value="Homeodomain-like_sf"/>
</dbReference>
<dbReference type="InterPro" id="IPR018060">
    <property type="entry name" value="HTH_AraC"/>
</dbReference>
<reference evidence="5 6" key="2">
    <citation type="submission" date="2020-02" db="EMBL/GenBank/DDBJ databases">
        <title>Erythrobacter dongmakensis sp. nov., isolated from a tidal mudflat.</title>
        <authorList>
            <person name="Kim I.S."/>
        </authorList>
    </citation>
    <scope>NUCLEOTIDE SEQUENCE [LARGE SCALE GENOMIC DNA]</scope>
    <source>
        <strain evidence="5 6">GH3-10</strain>
    </source>
</reference>
<dbReference type="PANTHER" id="PTHR46796">
    <property type="entry name" value="HTH-TYPE TRANSCRIPTIONAL ACTIVATOR RHAS-RELATED"/>
    <property type="match status" value="1"/>
</dbReference>
<reference evidence="5 6" key="1">
    <citation type="submission" date="2019-12" db="EMBL/GenBank/DDBJ databases">
        <authorList>
            <person name="Lee S.D."/>
        </authorList>
    </citation>
    <scope>NUCLEOTIDE SEQUENCE [LARGE SCALE GENOMIC DNA]</scope>
    <source>
        <strain evidence="5 6">GH3-10</strain>
    </source>
</reference>
<organism evidence="5 6">
    <name type="scientific">Aurantiacibacter rhizosphaerae</name>
    <dbReference type="NCBI Taxonomy" id="2691582"/>
    <lineage>
        <taxon>Bacteria</taxon>
        <taxon>Pseudomonadati</taxon>
        <taxon>Pseudomonadota</taxon>
        <taxon>Alphaproteobacteria</taxon>
        <taxon>Sphingomonadales</taxon>
        <taxon>Erythrobacteraceae</taxon>
        <taxon>Aurantiacibacter</taxon>
    </lineage>
</organism>
<evidence type="ECO:0000259" key="4">
    <source>
        <dbReference type="PROSITE" id="PS01124"/>
    </source>
</evidence>
<keyword evidence="3" id="KW-0804">Transcription</keyword>
<gene>
    <name evidence="5" type="ORF">GRF63_05955</name>
</gene>
<dbReference type="Gene3D" id="1.10.10.60">
    <property type="entry name" value="Homeodomain-like"/>
    <property type="match status" value="1"/>
</dbReference>
<feature type="domain" description="HTH araC/xylS-type" evidence="4">
    <location>
        <begin position="212"/>
        <end position="313"/>
    </location>
</feature>
<evidence type="ECO:0000256" key="3">
    <source>
        <dbReference type="ARBA" id="ARBA00023163"/>
    </source>
</evidence>
<dbReference type="SUPFAM" id="SSF46689">
    <property type="entry name" value="Homeodomain-like"/>
    <property type="match status" value="1"/>
</dbReference>
<keyword evidence="2" id="KW-0238">DNA-binding</keyword>
<dbReference type="AlphaFoldDB" id="A0A844XD65"/>
<sequence>MQSYNSDTLPAATRTSAWNALYSKQLNNVEFTPASNVDFAARLSLGQLGPIQFARMCTNRTNIMRTRKHILPSQQRLYSFLLQASGSSTLSHCGQEAQLTAGDFALCDSSAPHNFTVDDNSIVIMLRIDAKTLKKHLPTPERFCGLHLKNEVGLTATMSAMLERLDRQLEKGFTSTYDERFAQNVLEMLSMSYAIGFDLEPDVSAVLRGRHAEVIRYIEDNLRDPNLSPASIAKGMRISPRYLRTIFASSGEKVSSYVIRRRLEECAKQIRDPNWCGHTLTEIAFGWGFNSASHFTRTFHEHHGVAPREYRRRMMK</sequence>
<dbReference type="InterPro" id="IPR035418">
    <property type="entry name" value="AraC-bd_2"/>
</dbReference>
<dbReference type="Pfam" id="PF12833">
    <property type="entry name" value="HTH_18"/>
    <property type="match status" value="1"/>
</dbReference>
<dbReference type="PROSITE" id="PS01124">
    <property type="entry name" value="HTH_ARAC_FAMILY_2"/>
    <property type="match status" value="1"/>
</dbReference>
<dbReference type="RefSeq" id="WP_160485011.1">
    <property type="nucleotide sequence ID" value="NZ_WUBR01000001.1"/>
</dbReference>
<accession>A0A844XD65</accession>
<dbReference type="PANTHER" id="PTHR46796:SF6">
    <property type="entry name" value="ARAC SUBFAMILY"/>
    <property type="match status" value="1"/>
</dbReference>
<keyword evidence="1" id="KW-0805">Transcription regulation</keyword>
<dbReference type="Proteomes" id="UP000461409">
    <property type="component" value="Unassembled WGS sequence"/>
</dbReference>
<keyword evidence="6" id="KW-1185">Reference proteome</keyword>
<proteinExistence type="predicted"/>
<dbReference type="Pfam" id="PF14525">
    <property type="entry name" value="AraC_binding_2"/>
    <property type="match status" value="1"/>
</dbReference>
<evidence type="ECO:0000313" key="6">
    <source>
        <dbReference type="Proteomes" id="UP000461409"/>
    </source>
</evidence>
<protein>
    <submittedName>
        <fullName evidence="5">Helix-turn-helix domain-containing protein</fullName>
    </submittedName>
</protein>
<evidence type="ECO:0000313" key="5">
    <source>
        <dbReference type="EMBL" id="MWV27445.1"/>
    </source>
</evidence>
<dbReference type="GO" id="GO:0003700">
    <property type="term" value="F:DNA-binding transcription factor activity"/>
    <property type="evidence" value="ECO:0007669"/>
    <property type="project" value="InterPro"/>
</dbReference>
<evidence type="ECO:0000256" key="1">
    <source>
        <dbReference type="ARBA" id="ARBA00023015"/>
    </source>
</evidence>
<dbReference type="InterPro" id="IPR050204">
    <property type="entry name" value="AraC_XylS_family_regulators"/>
</dbReference>
<dbReference type="GO" id="GO:0043565">
    <property type="term" value="F:sequence-specific DNA binding"/>
    <property type="evidence" value="ECO:0007669"/>
    <property type="project" value="InterPro"/>
</dbReference>
<dbReference type="InterPro" id="IPR020449">
    <property type="entry name" value="Tscrpt_reg_AraC-type_HTH"/>
</dbReference>
<dbReference type="EMBL" id="WUBR01000001">
    <property type="protein sequence ID" value="MWV27445.1"/>
    <property type="molecule type" value="Genomic_DNA"/>
</dbReference>
<dbReference type="PRINTS" id="PR00032">
    <property type="entry name" value="HTHARAC"/>
</dbReference>
<comment type="caution">
    <text evidence="5">The sequence shown here is derived from an EMBL/GenBank/DDBJ whole genome shotgun (WGS) entry which is preliminary data.</text>
</comment>
<dbReference type="SMART" id="SM00342">
    <property type="entry name" value="HTH_ARAC"/>
    <property type="match status" value="1"/>
</dbReference>
<evidence type="ECO:0000256" key="2">
    <source>
        <dbReference type="ARBA" id="ARBA00023125"/>
    </source>
</evidence>
<name>A0A844XD65_9SPHN</name>